<comment type="caution">
    <text evidence="2">The sequence shown here is derived from an EMBL/GenBank/DDBJ whole genome shotgun (WGS) entry which is preliminary data.</text>
</comment>
<sequence>MRYASYLIIVLATVLQAGLTVAAPSAAVICPGPPPALQARITCTTTADCPANECYTCDNGVCIR</sequence>
<name>A0AAD7MSZ5_9AGAR</name>
<dbReference type="AlphaFoldDB" id="A0AAD7MSZ5"/>
<keyword evidence="1" id="KW-0732">Signal</keyword>
<dbReference type="Proteomes" id="UP001215280">
    <property type="component" value="Unassembled WGS sequence"/>
</dbReference>
<organism evidence="2 3">
    <name type="scientific">Mycena maculata</name>
    <dbReference type="NCBI Taxonomy" id="230809"/>
    <lineage>
        <taxon>Eukaryota</taxon>
        <taxon>Fungi</taxon>
        <taxon>Dikarya</taxon>
        <taxon>Basidiomycota</taxon>
        <taxon>Agaricomycotina</taxon>
        <taxon>Agaricomycetes</taxon>
        <taxon>Agaricomycetidae</taxon>
        <taxon>Agaricales</taxon>
        <taxon>Marasmiineae</taxon>
        <taxon>Mycenaceae</taxon>
        <taxon>Mycena</taxon>
    </lineage>
</organism>
<gene>
    <name evidence="2" type="ORF">DFH07DRAFT_969108</name>
</gene>
<reference evidence="2" key="1">
    <citation type="submission" date="2023-03" db="EMBL/GenBank/DDBJ databases">
        <title>Massive genome expansion in bonnet fungi (Mycena s.s.) driven by repeated elements and novel gene families across ecological guilds.</title>
        <authorList>
            <consortium name="Lawrence Berkeley National Laboratory"/>
            <person name="Harder C.B."/>
            <person name="Miyauchi S."/>
            <person name="Viragh M."/>
            <person name="Kuo A."/>
            <person name="Thoen E."/>
            <person name="Andreopoulos B."/>
            <person name="Lu D."/>
            <person name="Skrede I."/>
            <person name="Drula E."/>
            <person name="Henrissat B."/>
            <person name="Morin E."/>
            <person name="Kohler A."/>
            <person name="Barry K."/>
            <person name="LaButti K."/>
            <person name="Morin E."/>
            <person name="Salamov A."/>
            <person name="Lipzen A."/>
            <person name="Mereny Z."/>
            <person name="Hegedus B."/>
            <person name="Baldrian P."/>
            <person name="Stursova M."/>
            <person name="Weitz H."/>
            <person name="Taylor A."/>
            <person name="Grigoriev I.V."/>
            <person name="Nagy L.G."/>
            <person name="Martin F."/>
            <person name="Kauserud H."/>
        </authorList>
    </citation>
    <scope>NUCLEOTIDE SEQUENCE</scope>
    <source>
        <strain evidence="2">CBHHK188m</strain>
    </source>
</reference>
<feature type="signal peptide" evidence="1">
    <location>
        <begin position="1"/>
        <end position="22"/>
    </location>
</feature>
<evidence type="ECO:0000256" key="1">
    <source>
        <dbReference type="SAM" id="SignalP"/>
    </source>
</evidence>
<evidence type="ECO:0000313" key="2">
    <source>
        <dbReference type="EMBL" id="KAJ7730599.1"/>
    </source>
</evidence>
<evidence type="ECO:0000313" key="3">
    <source>
        <dbReference type="Proteomes" id="UP001215280"/>
    </source>
</evidence>
<protein>
    <submittedName>
        <fullName evidence="2">Uncharacterized protein</fullName>
    </submittedName>
</protein>
<accession>A0AAD7MSZ5</accession>
<keyword evidence="3" id="KW-1185">Reference proteome</keyword>
<feature type="chain" id="PRO_5042209698" evidence="1">
    <location>
        <begin position="23"/>
        <end position="64"/>
    </location>
</feature>
<dbReference type="EMBL" id="JARJLG010000189">
    <property type="protein sequence ID" value="KAJ7730599.1"/>
    <property type="molecule type" value="Genomic_DNA"/>
</dbReference>
<proteinExistence type="predicted"/>